<dbReference type="Proteomes" id="UP000295264">
    <property type="component" value="Unassembled WGS sequence"/>
</dbReference>
<evidence type="ECO:0000313" key="4">
    <source>
        <dbReference type="Proteomes" id="UP000295264"/>
    </source>
</evidence>
<dbReference type="Pfam" id="PF15870">
    <property type="entry name" value="EloA-BP1"/>
    <property type="match status" value="1"/>
</dbReference>
<feature type="region of interest" description="Disordered" evidence="1">
    <location>
        <begin position="229"/>
        <end position="256"/>
    </location>
</feature>
<reference evidence="3 4" key="1">
    <citation type="journal article" date="2018" name="Genomics">
        <title>Molecular footprints of inshore aquatic adaptation in Indo-Pacific humpback dolphin (Sousa chinensis).</title>
        <authorList>
            <person name="Ming Y."/>
            <person name="Jian J."/>
            <person name="Yu F."/>
            <person name="Yu X."/>
            <person name="Wang J."/>
            <person name="Liu W."/>
        </authorList>
    </citation>
    <scope>NUCLEOTIDE SEQUENCE [LARGE SCALE GENOMIC DNA]</scope>
    <source>
        <strain evidence="3">MY-2018</strain>
        <tissue evidence="3">Skin</tissue>
    </source>
</reference>
<accession>A0A484H1G7</accession>
<feature type="compositionally biased region" description="Polar residues" evidence="1">
    <location>
        <begin position="245"/>
        <end position="256"/>
    </location>
</feature>
<dbReference type="AlphaFoldDB" id="A0A484H1G7"/>
<gene>
    <name evidence="3" type="ORF">DBR06_SOUSAS38510005</name>
</gene>
<evidence type="ECO:0000259" key="2">
    <source>
        <dbReference type="Pfam" id="PF15870"/>
    </source>
</evidence>
<name>A0A484H1G7_SOUCH</name>
<dbReference type="InterPro" id="IPR031736">
    <property type="entry name" value="REXO1-like_dom"/>
</dbReference>
<proteinExistence type="predicted"/>
<sequence>MKECLRIFSEFTRSKAHKGETAKGMAHTAKFDVPIGRDITGPFRGPVPPLISHTGILQAQQQSVQIMAAIKGDQAFVAATSGQKKSTFACPASQIQRKASGENSCTSNSLHVDIMLKYNLAHPKQALGTSESLSKVPDEKYLRFYKTEDEAFNKAKIGEKATYKHCGSQNIYVNIAINILKKLRGQDVSGSSNDKKTTGLKKNEKKNVLTGIILYRHLKDYLLTEEQLHGNNYPQPNPDKPGSVLLNSGMTKNSCK</sequence>
<organism evidence="3 4">
    <name type="scientific">Sousa chinensis</name>
    <name type="common">Indo-pacific humpbacked dolphin</name>
    <name type="synonym">Steno chinensis</name>
    <dbReference type="NCBI Taxonomy" id="103600"/>
    <lineage>
        <taxon>Eukaryota</taxon>
        <taxon>Metazoa</taxon>
        <taxon>Chordata</taxon>
        <taxon>Craniata</taxon>
        <taxon>Vertebrata</taxon>
        <taxon>Euteleostomi</taxon>
        <taxon>Mammalia</taxon>
        <taxon>Eutheria</taxon>
        <taxon>Laurasiatheria</taxon>
        <taxon>Artiodactyla</taxon>
        <taxon>Whippomorpha</taxon>
        <taxon>Cetacea</taxon>
        <taxon>Odontoceti</taxon>
        <taxon>Delphinidae</taxon>
        <taxon>Sousa</taxon>
    </lineage>
</organism>
<evidence type="ECO:0000256" key="1">
    <source>
        <dbReference type="SAM" id="MobiDB-lite"/>
    </source>
</evidence>
<protein>
    <recommendedName>
        <fullName evidence="2">RNA exonuclease 1 homolog-like domain-containing protein</fullName>
    </recommendedName>
</protein>
<dbReference type="EMBL" id="QWLN02001047">
    <property type="protein sequence ID" value="TEA41748.1"/>
    <property type="molecule type" value="Genomic_DNA"/>
</dbReference>
<keyword evidence="4" id="KW-1185">Reference proteome</keyword>
<feature type="domain" description="RNA exonuclease 1 homolog-like" evidence="2">
    <location>
        <begin position="139"/>
        <end position="205"/>
    </location>
</feature>
<comment type="caution">
    <text evidence="3">The sequence shown here is derived from an EMBL/GenBank/DDBJ whole genome shotgun (WGS) entry which is preliminary data.</text>
</comment>
<evidence type="ECO:0000313" key="3">
    <source>
        <dbReference type="EMBL" id="TEA41748.1"/>
    </source>
</evidence>